<evidence type="ECO:0000313" key="2">
    <source>
        <dbReference type="Proteomes" id="UP001457282"/>
    </source>
</evidence>
<reference evidence="1 2" key="1">
    <citation type="journal article" date="2023" name="G3 (Bethesda)">
        <title>A chromosome-length genome assembly and annotation of blackberry (Rubus argutus, cv. 'Hillquist').</title>
        <authorList>
            <person name="Bruna T."/>
            <person name="Aryal R."/>
            <person name="Dudchenko O."/>
            <person name="Sargent D.J."/>
            <person name="Mead D."/>
            <person name="Buti M."/>
            <person name="Cavallini A."/>
            <person name="Hytonen T."/>
            <person name="Andres J."/>
            <person name="Pham M."/>
            <person name="Weisz D."/>
            <person name="Mascagni F."/>
            <person name="Usai G."/>
            <person name="Natali L."/>
            <person name="Bassil N."/>
            <person name="Fernandez G.E."/>
            <person name="Lomsadze A."/>
            <person name="Armour M."/>
            <person name="Olukolu B."/>
            <person name="Poorten T."/>
            <person name="Britton C."/>
            <person name="Davik J."/>
            <person name="Ashrafi H."/>
            <person name="Aiden E.L."/>
            <person name="Borodovsky M."/>
            <person name="Worthington M."/>
        </authorList>
    </citation>
    <scope>NUCLEOTIDE SEQUENCE [LARGE SCALE GENOMIC DNA]</scope>
    <source>
        <strain evidence="1">PI 553951</strain>
    </source>
</reference>
<proteinExistence type="predicted"/>
<evidence type="ECO:0000313" key="1">
    <source>
        <dbReference type="EMBL" id="KAK9923318.1"/>
    </source>
</evidence>
<comment type="caution">
    <text evidence="1">The sequence shown here is derived from an EMBL/GenBank/DDBJ whole genome shotgun (WGS) entry which is preliminary data.</text>
</comment>
<dbReference type="EMBL" id="JBEDUW010000006">
    <property type="protein sequence ID" value="KAK9923318.1"/>
    <property type="molecule type" value="Genomic_DNA"/>
</dbReference>
<organism evidence="1 2">
    <name type="scientific">Rubus argutus</name>
    <name type="common">Southern blackberry</name>
    <dbReference type="NCBI Taxonomy" id="59490"/>
    <lineage>
        <taxon>Eukaryota</taxon>
        <taxon>Viridiplantae</taxon>
        <taxon>Streptophyta</taxon>
        <taxon>Embryophyta</taxon>
        <taxon>Tracheophyta</taxon>
        <taxon>Spermatophyta</taxon>
        <taxon>Magnoliopsida</taxon>
        <taxon>eudicotyledons</taxon>
        <taxon>Gunneridae</taxon>
        <taxon>Pentapetalae</taxon>
        <taxon>rosids</taxon>
        <taxon>fabids</taxon>
        <taxon>Rosales</taxon>
        <taxon>Rosaceae</taxon>
        <taxon>Rosoideae</taxon>
        <taxon>Rosoideae incertae sedis</taxon>
        <taxon>Rubus</taxon>
    </lineage>
</organism>
<protein>
    <submittedName>
        <fullName evidence="1">Uncharacterized protein</fullName>
    </submittedName>
</protein>
<accession>A0AAW1WFJ0</accession>
<dbReference type="AlphaFoldDB" id="A0AAW1WFJ0"/>
<name>A0AAW1WFJ0_RUBAR</name>
<dbReference type="Proteomes" id="UP001457282">
    <property type="component" value="Unassembled WGS sequence"/>
</dbReference>
<keyword evidence="2" id="KW-1185">Reference proteome</keyword>
<sequence>MVVIEMMDFSDLWIGFYGQSGEKVISWWLKVGHGRRLNSCEREIGGGVRQERAREKIHGGTRLGAGGAEGQRCTAAASQRRMRAAKLLLGSRDRARRARARGQFWERRVWWNRWRQRRRRDLVVKRRLSDGGAMGNTSWSGLHGITTAIGHGDGGDAVKASRWGSEHGGFELNGFMAECVVKLLVRKRACLIARVG</sequence>
<gene>
    <name evidence="1" type="ORF">M0R45_031744</name>
</gene>